<dbReference type="EMBL" id="MK072304">
    <property type="protein sequence ID" value="AYV81794.1"/>
    <property type="molecule type" value="Genomic_DNA"/>
</dbReference>
<organism evidence="1">
    <name type="scientific">Harvfovirus sp</name>
    <dbReference type="NCBI Taxonomy" id="2487768"/>
    <lineage>
        <taxon>Viruses</taxon>
        <taxon>Varidnaviria</taxon>
        <taxon>Bamfordvirae</taxon>
        <taxon>Nucleocytoviricota</taxon>
        <taxon>Megaviricetes</taxon>
        <taxon>Imitervirales</taxon>
        <taxon>Mimiviridae</taxon>
        <taxon>Klosneuvirinae</taxon>
    </lineage>
</organism>
<sequence length="242" mass="27993">MSSLKKVVVYWPNSMKCYEFFYNEARRIEGKYQSWHSNSVLSCECLYKEGVGAGNVYPGVLHGRYERWYESGKLYMRCCYKENKIEGKMELFSESGKLDHEYYFVGGVLEGVMTHFYVSGEVKVVSEYGRGVLTRVCACYDEKGRDCSLQGGRIEVWRGGRSNGVEVFVKLVVENSWKRVTDVDIAVLCRCSIERGRIVLIIDGKGVNYKTVVINNREWGCGEEISAEEFQVYRYQDQCREF</sequence>
<proteinExistence type="predicted"/>
<dbReference type="Gene3D" id="3.90.930.1">
    <property type="match status" value="1"/>
</dbReference>
<evidence type="ECO:0008006" key="2">
    <source>
        <dbReference type="Google" id="ProtNLM"/>
    </source>
</evidence>
<reference evidence="1" key="1">
    <citation type="submission" date="2018-10" db="EMBL/GenBank/DDBJ databases">
        <title>Hidden diversity of soil giant viruses.</title>
        <authorList>
            <person name="Schulz F."/>
            <person name="Alteio L."/>
            <person name="Goudeau D."/>
            <person name="Ryan E.M."/>
            <person name="Malmstrom R.R."/>
            <person name="Blanchard J."/>
            <person name="Woyke T."/>
        </authorList>
    </citation>
    <scope>NUCLEOTIDE SEQUENCE</scope>
    <source>
        <strain evidence="1">HAV1</strain>
    </source>
</reference>
<dbReference type="InterPro" id="IPR011652">
    <property type="entry name" value="MORN_2"/>
</dbReference>
<accession>A0A3G5A5L1</accession>
<evidence type="ECO:0000313" key="1">
    <source>
        <dbReference type="EMBL" id="AYV81794.1"/>
    </source>
</evidence>
<protein>
    <recommendedName>
        <fullName evidence="2">MORN repeat-containing protein</fullName>
    </recommendedName>
</protein>
<name>A0A3G5A5L1_9VIRU</name>
<dbReference type="SUPFAM" id="SSF82185">
    <property type="entry name" value="Histone H3 K4-specific methyltransferase SET7/9 N-terminal domain"/>
    <property type="match status" value="1"/>
</dbReference>
<gene>
    <name evidence="1" type="ORF">Harvfovirus62_7</name>
</gene>
<dbReference type="Pfam" id="PF07661">
    <property type="entry name" value="MORN_2"/>
    <property type="match status" value="1"/>
</dbReference>